<keyword evidence="2" id="KW-1185">Reference proteome</keyword>
<organism evidence="1 2">
    <name type="scientific">Senna tora</name>
    <dbReference type="NCBI Taxonomy" id="362788"/>
    <lineage>
        <taxon>Eukaryota</taxon>
        <taxon>Viridiplantae</taxon>
        <taxon>Streptophyta</taxon>
        <taxon>Embryophyta</taxon>
        <taxon>Tracheophyta</taxon>
        <taxon>Spermatophyta</taxon>
        <taxon>Magnoliopsida</taxon>
        <taxon>eudicotyledons</taxon>
        <taxon>Gunneridae</taxon>
        <taxon>Pentapetalae</taxon>
        <taxon>rosids</taxon>
        <taxon>fabids</taxon>
        <taxon>Fabales</taxon>
        <taxon>Fabaceae</taxon>
        <taxon>Caesalpinioideae</taxon>
        <taxon>Cassia clade</taxon>
        <taxon>Senna</taxon>
    </lineage>
</organism>
<gene>
    <name evidence="1" type="ORF">G2W53_028914</name>
</gene>
<name>A0A834T3L5_9FABA</name>
<comment type="caution">
    <text evidence="1">The sequence shown here is derived from an EMBL/GenBank/DDBJ whole genome shotgun (WGS) entry which is preliminary data.</text>
</comment>
<reference evidence="1" key="1">
    <citation type="submission" date="2020-09" db="EMBL/GenBank/DDBJ databases">
        <title>Genome-Enabled Discovery of Anthraquinone Biosynthesis in Senna tora.</title>
        <authorList>
            <person name="Kang S.-H."/>
            <person name="Pandey R.P."/>
            <person name="Lee C.-M."/>
            <person name="Sim J.-S."/>
            <person name="Jeong J.-T."/>
            <person name="Choi B.-S."/>
            <person name="Jung M."/>
            <person name="Ginzburg D."/>
            <person name="Zhao K."/>
            <person name="Won S.Y."/>
            <person name="Oh T.-J."/>
            <person name="Yu Y."/>
            <person name="Kim N.-H."/>
            <person name="Lee O.R."/>
            <person name="Lee T.-H."/>
            <person name="Bashyal P."/>
            <person name="Kim T.-S."/>
            <person name="Lee W.-H."/>
            <person name="Kawkins C."/>
            <person name="Kim C.-K."/>
            <person name="Kim J.S."/>
            <person name="Ahn B.O."/>
            <person name="Rhee S.Y."/>
            <person name="Sohng J.K."/>
        </authorList>
    </citation>
    <scope>NUCLEOTIDE SEQUENCE</scope>
    <source>
        <tissue evidence="1">Leaf</tissue>
    </source>
</reference>
<sequence>MASEGRESYLNIIRMKNHGRISESFTNYEAKPLLRM</sequence>
<accession>A0A834T3L5</accession>
<evidence type="ECO:0000313" key="1">
    <source>
        <dbReference type="EMBL" id="KAF7814945.1"/>
    </source>
</evidence>
<proteinExistence type="predicted"/>
<dbReference type="AlphaFoldDB" id="A0A834T3L5"/>
<dbReference type="EMBL" id="JAAIUW010000009">
    <property type="protein sequence ID" value="KAF7814945.1"/>
    <property type="molecule type" value="Genomic_DNA"/>
</dbReference>
<dbReference type="Proteomes" id="UP000634136">
    <property type="component" value="Unassembled WGS sequence"/>
</dbReference>
<evidence type="ECO:0000313" key="2">
    <source>
        <dbReference type="Proteomes" id="UP000634136"/>
    </source>
</evidence>
<protein>
    <submittedName>
        <fullName evidence="1">Uncharacterized protein</fullName>
    </submittedName>
</protein>